<proteinExistence type="inferred from homology"/>
<evidence type="ECO:0000256" key="3">
    <source>
        <dbReference type="ARBA" id="ARBA00022670"/>
    </source>
</evidence>
<evidence type="ECO:0000256" key="2">
    <source>
        <dbReference type="ARBA" id="ARBA00008721"/>
    </source>
</evidence>
<keyword evidence="8" id="KW-0482">Metalloprotease</keyword>
<evidence type="ECO:0000313" key="12">
    <source>
        <dbReference type="Proteomes" id="UP001583177"/>
    </source>
</evidence>
<sequence>MNAQFQLLQDSFAPFNFNLKLAETQWVVNETLAAVNKGDDIENVVKQALRRGTYADLNLFYVAYLTVGPGNEGTGWSTWPWGNGTWAPNSTVEPTDFDKSIDGCFVASATTPNGTNDWGYNQGKIAVHEAGHWFGLFHVFEGGCSGAGDYVNDTFPQGGYTFTVQGVCEDDRPGCFLGADPPNYKNHMDYSDDPCRVEFTKGQEARMRSLWDEFRASEE</sequence>
<name>A0ABR3X995_9PEZI</name>
<evidence type="ECO:0000256" key="6">
    <source>
        <dbReference type="ARBA" id="ARBA00022801"/>
    </source>
</evidence>
<evidence type="ECO:0000313" key="11">
    <source>
        <dbReference type="EMBL" id="KAL1872405.1"/>
    </source>
</evidence>
<keyword evidence="9" id="KW-1015">Disulfide bond</keyword>
<dbReference type="Gene3D" id="3.40.390.10">
    <property type="entry name" value="Collagenase (Catalytic Domain)"/>
    <property type="match status" value="1"/>
</dbReference>
<dbReference type="Pfam" id="PF05572">
    <property type="entry name" value="Peptidase_M43"/>
    <property type="match status" value="1"/>
</dbReference>
<accession>A0ABR3X995</accession>
<feature type="domain" description="Peptidase M43 pregnancy-associated plasma-A" evidence="10">
    <location>
        <begin position="124"/>
        <end position="209"/>
    </location>
</feature>
<reference evidence="11 12" key="1">
    <citation type="journal article" date="2024" name="IMA Fungus">
        <title>IMA Genome - F19 : A genome assembly and annotation guide to empower mycologists, including annotated draft genome sequences of Ceratocystis pirilliformis, Diaporthe australafricana, Fusarium ophioides, Paecilomyces lecythidis, and Sporothrix stenoceras.</title>
        <authorList>
            <person name="Aylward J."/>
            <person name="Wilson A.M."/>
            <person name="Visagie C.M."/>
            <person name="Spraker J."/>
            <person name="Barnes I."/>
            <person name="Buitendag C."/>
            <person name="Ceriani C."/>
            <person name="Del Mar Angel L."/>
            <person name="du Plessis D."/>
            <person name="Fuchs T."/>
            <person name="Gasser K."/>
            <person name="Kramer D."/>
            <person name="Li W."/>
            <person name="Munsamy K."/>
            <person name="Piso A."/>
            <person name="Price J.L."/>
            <person name="Sonnekus B."/>
            <person name="Thomas C."/>
            <person name="van der Nest A."/>
            <person name="van Dijk A."/>
            <person name="van Heerden A."/>
            <person name="van Vuuren N."/>
            <person name="Yilmaz N."/>
            <person name="Duong T.A."/>
            <person name="van der Merwe N.A."/>
            <person name="Wingfield M.J."/>
            <person name="Wingfield B.D."/>
        </authorList>
    </citation>
    <scope>NUCLEOTIDE SEQUENCE [LARGE SCALE GENOMIC DNA]</scope>
    <source>
        <strain evidence="11 12">CMW 18300</strain>
    </source>
</reference>
<dbReference type="PANTHER" id="PTHR47466">
    <property type="match status" value="1"/>
</dbReference>
<gene>
    <name evidence="11" type="ORF">Daus18300_004375</name>
</gene>
<evidence type="ECO:0000259" key="10">
    <source>
        <dbReference type="Pfam" id="PF05572"/>
    </source>
</evidence>
<evidence type="ECO:0000256" key="9">
    <source>
        <dbReference type="ARBA" id="ARBA00023157"/>
    </source>
</evidence>
<evidence type="ECO:0000256" key="4">
    <source>
        <dbReference type="ARBA" id="ARBA00022723"/>
    </source>
</evidence>
<comment type="function">
    <text evidence="1">Secreted metalloproteinase that allows assimilation of proteinaceous substrates.</text>
</comment>
<keyword evidence="4" id="KW-0479">Metal-binding</keyword>
<keyword evidence="3" id="KW-0645">Protease</keyword>
<keyword evidence="5" id="KW-0732">Signal</keyword>
<dbReference type="SUPFAM" id="SSF55486">
    <property type="entry name" value="Metalloproteases ('zincins'), catalytic domain"/>
    <property type="match status" value="1"/>
</dbReference>
<protein>
    <recommendedName>
        <fullName evidence="10">Peptidase M43 pregnancy-associated plasma-A domain-containing protein</fullName>
    </recommendedName>
</protein>
<evidence type="ECO:0000256" key="7">
    <source>
        <dbReference type="ARBA" id="ARBA00022833"/>
    </source>
</evidence>
<keyword evidence="6" id="KW-0378">Hydrolase</keyword>
<dbReference type="EMBL" id="JAWRVE010000029">
    <property type="protein sequence ID" value="KAL1872405.1"/>
    <property type="molecule type" value="Genomic_DNA"/>
</dbReference>
<comment type="similarity">
    <text evidence="2">Belongs to the peptidase M43B family.</text>
</comment>
<keyword evidence="7" id="KW-0862">Zinc</keyword>
<organism evidence="11 12">
    <name type="scientific">Diaporthe australafricana</name>
    <dbReference type="NCBI Taxonomy" id="127596"/>
    <lineage>
        <taxon>Eukaryota</taxon>
        <taxon>Fungi</taxon>
        <taxon>Dikarya</taxon>
        <taxon>Ascomycota</taxon>
        <taxon>Pezizomycotina</taxon>
        <taxon>Sordariomycetes</taxon>
        <taxon>Sordariomycetidae</taxon>
        <taxon>Diaporthales</taxon>
        <taxon>Diaporthaceae</taxon>
        <taxon>Diaporthe</taxon>
    </lineage>
</organism>
<dbReference type="InterPro" id="IPR024079">
    <property type="entry name" value="MetalloPept_cat_dom_sf"/>
</dbReference>
<keyword evidence="12" id="KW-1185">Reference proteome</keyword>
<dbReference type="Proteomes" id="UP001583177">
    <property type="component" value="Unassembled WGS sequence"/>
</dbReference>
<dbReference type="InterPro" id="IPR008754">
    <property type="entry name" value="Peptidase_M43"/>
</dbReference>
<evidence type="ECO:0000256" key="5">
    <source>
        <dbReference type="ARBA" id="ARBA00022729"/>
    </source>
</evidence>
<evidence type="ECO:0000256" key="8">
    <source>
        <dbReference type="ARBA" id="ARBA00023049"/>
    </source>
</evidence>
<comment type="caution">
    <text evidence="11">The sequence shown here is derived from an EMBL/GenBank/DDBJ whole genome shotgun (WGS) entry which is preliminary data.</text>
</comment>
<dbReference type="PANTHER" id="PTHR47466:SF1">
    <property type="entry name" value="METALLOPROTEASE MEP1 (AFU_ORTHOLOGUE AFUA_1G07730)-RELATED"/>
    <property type="match status" value="1"/>
</dbReference>
<evidence type="ECO:0000256" key="1">
    <source>
        <dbReference type="ARBA" id="ARBA00003174"/>
    </source>
</evidence>